<dbReference type="InterPro" id="IPR032466">
    <property type="entry name" value="Metal_Hydrolase"/>
</dbReference>
<dbReference type="PANTHER" id="PTHR46124">
    <property type="entry name" value="D-AMINOACYL-TRNA DEACYLASE"/>
    <property type="match status" value="1"/>
</dbReference>
<dbReference type="FunFam" id="3.20.20.140:FF:000005">
    <property type="entry name" value="TatD family hydrolase"/>
    <property type="match status" value="1"/>
</dbReference>
<dbReference type="SUPFAM" id="SSF51556">
    <property type="entry name" value="Metallo-dependent hydrolases"/>
    <property type="match status" value="1"/>
</dbReference>
<evidence type="ECO:0000256" key="1">
    <source>
        <dbReference type="ARBA" id="ARBA00022723"/>
    </source>
</evidence>
<protein>
    <submittedName>
        <fullName evidence="4">TatD family deoxyribonuclease</fullName>
    </submittedName>
</protein>
<dbReference type="OrthoDB" id="9810005at2"/>
<dbReference type="Proteomes" id="UP000323856">
    <property type="component" value="Unassembled WGS sequence"/>
</dbReference>
<name>A0A5B0EG88_9MICC</name>
<gene>
    <name evidence="4" type="ORF">FQ154_07365</name>
</gene>
<organism evidence="4 5">
    <name type="scientific">Paeniglutamicibacter gangotriensis</name>
    <dbReference type="NCBI Taxonomy" id="254787"/>
    <lineage>
        <taxon>Bacteria</taxon>
        <taxon>Bacillati</taxon>
        <taxon>Actinomycetota</taxon>
        <taxon>Actinomycetes</taxon>
        <taxon>Micrococcales</taxon>
        <taxon>Micrococcaceae</taxon>
        <taxon>Paeniglutamicibacter</taxon>
    </lineage>
</organism>
<dbReference type="PANTHER" id="PTHR46124:SF2">
    <property type="entry name" value="D-AMINOACYL-TRNA DEACYLASE"/>
    <property type="match status" value="1"/>
</dbReference>
<proteinExistence type="predicted"/>
<dbReference type="GO" id="GO:0005829">
    <property type="term" value="C:cytosol"/>
    <property type="evidence" value="ECO:0007669"/>
    <property type="project" value="TreeGrafter"/>
</dbReference>
<dbReference type="Pfam" id="PF01026">
    <property type="entry name" value="TatD_DNase"/>
    <property type="match status" value="1"/>
</dbReference>
<feature type="region of interest" description="Disordered" evidence="3">
    <location>
        <begin position="1"/>
        <end position="81"/>
    </location>
</feature>
<dbReference type="EMBL" id="VOBL01000006">
    <property type="protein sequence ID" value="KAA0977678.1"/>
    <property type="molecule type" value="Genomic_DNA"/>
</dbReference>
<evidence type="ECO:0000256" key="3">
    <source>
        <dbReference type="SAM" id="MobiDB-lite"/>
    </source>
</evidence>
<dbReference type="InterPro" id="IPR001130">
    <property type="entry name" value="TatD-like"/>
</dbReference>
<evidence type="ECO:0000256" key="2">
    <source>
        <dbReference type="ARBA" id="ARBA00022801"/>
    </source>
</evidence>
<sequence>MPRGEQTTKKGNAASMSSSKQHLDTGQTFGVPQAYLPAEAAAEAGPLSRSTRDDAGRKRNTSYPPAPEPLPYGVPDNHTHLDFRDGSVHVTVAQALDAANAVGVPGVIQVGCDVESSEFAVRAASEDPRVLAAVAIHPNDASRLAESDDLDAAIARIDELAAHERVRAIGETGLDYFRTQEPGRPAQEHSFREHIRIARKHSKALQIHDRDAHLDVVRVLKDEKLPERVVFHCFSGDADLARICNENGWYLSFSGTVTFKNSTDLREALLVAKPELVLVETDAPFLTPHPYRGRPNASYLIPQTVRFMAETLGVGLEEYCRTLADNTERVYGAF</sequence>
<dbReference type="NCBIfam" id="TIGR00010">
    <property type="entry name" value="YchF/TatD family DNA exonuclease"/>
    <property type="match status" value="1"/>
</dbReference>
<keyword evidence="1" id="KW-0479">Metal-binding</keyword>
<evidence type="ECO:0000313" key="5">
    <source>
        <dbReference type="Proteomes" id="UP000323856"/>
    </source>
</evidence>
<dbReference type="CDD" id="cd01310">
    <property type="entry name" value="TatD_DNAse"/>
    <property type="match status" value="1"/>
</dbReference>
<accession>A0A5B0EG88</accession>
<evidence type="ECO:0000313" key="4">
    <source>
        <dbReference type="EMBL" id="KAA0977678.1"/>
    </source>
</evidence>
<keyword evidence="2" id="KW-0378">Hydrolase</keyword>
<dbReference type="Gene3D" id="3.20.20.140">
    <property type="entry name" value="Metal-dependent hydrolases"/>
    <property type="match status" value="1"/>
</dbReference>
<feature type="compositionally biased region" description="Polar residues" evidence="3">
    <location>
        <begin position="14"/>
        <end position="30"/>
    </location>
</feature>
<dbReference type="GO" id="GO:0046872">
    <property type="term" value="F:metal ion binding"/>
    <property type="evidence" value="ECO:0007669"/>
    <property type="project" value="UniProtKB-KW"/>
</dbReference>
<dbReference type="InterPro" id="IPR015991">
    <property type="entry name" value="TatD/YcfH-like"/>
</dbReference>
<dbReference type="AlphaFoldDB" id="A0A5B0EG88"/>
<comment type="caution">
    <text evidence="4">The sequence shown here is derived from an EMBL/GenBank/DDBJ whole genome shotgun (WGS) entry which is preliminary data.</text>
</comment>
<reference evidence="4 5" key="1">
    <citation type="submission" date="2019-07" db="EMBL/GenBank/DDBJ databases">
        <title>Analysis of the biochemical properties, biological activity and biotechnological potential of siderophores and biosurfactants produced by Antarctic psychrotolerant bacteria.</title>
        <authorList>
            <person name="Styczynski M."/>
            <person name="Krucon T."/>
            <person name="Decewicz P."/>
            <person name="Dziewit L."/>
        </authorList>
    </citation>
    <scope>NUCLEOTIDE SEQUENCE [LARGE SCALE GENOMIC DNA]</scope>
    <source>
        <strain evidence="4 5">ANT_H27</strain>
    </source>
</reference>
<dbReference type="GO" id="GO:0016788">
    <property type="term" value="F:hydrolase activity, acting on ester bonds"/>
    <property type="evidence" value="ECO:0007669"/>
    <property type="project" value="InterPro"/>
</dbReference>
<dbReference type="GO" id="GO:0004536">
    <property type="term" value="F:DNA nuclease activity"/>
    <property type="evidence" value="ECO:0007669"/>
    <property type="project" value="InterPro"/>
</dbReference>